<evidence type="ECO:0008006" key="3">
    <source>
        <dbReference type="Google" id="ProtNLM"/>
    </source>
</evidence>
<gene>
    <name evidence="1" type="ORF">D1831_11470</name>
</gene>
<evidence type="ECO:0000313" key="1">
    <source>
        <dbReference type="EMBL" id="RRK09668.1"/>
    </source>
</evidence>
<dbReference type="SUPFAM" id="SSF143100">
    <property type="entry name" value="TTHA1013/TTHA0281-like"/>
    <property type="match status" value="1"/>
</dbReference>
<proteinExistence type="predicted"/>
<sequence length="92" mass="10015">MQAQVVTYPVILHPDHGEYDVEIPDINNETWIRGTSAAEALILAKTVIGKTLAGLTELPPVTPAEQLPISGQDIEHLVTVDLRDFRLATSAE</sequence>
<dbReference type="InterPro" id="IPR035069">
    <property type="entry name" value="TTHA1013/TTHA0281-like"/>
</dbReference>
<organism evidence="1 2">
    <name type="scientific">Lactiplantibacillus garii</name>
    <dbReference type="NCBI Taxonomy" id="2306423"/>
    <lineage>
        <taxon>Bacteria</taxon>
        <taxon>Bacillati</taxon>
        <taxon>Bacillota</taxon>
        <taxon>Bacilli</taxon>
        <taxon>Lactobacillales</taxon>
        <taxon>Lactobacillaceae</taxon>
        <taxon>Lactiplantibacillus</taxon>
    </lineage>
</organism>
<dbReference type="RefSeq" id="WP_125073060.1">
    <property type="nucleotide sequence ID" value="NZ_QWZQ01000044.1"/>
</dbReference>
<protein>
    <recommendedName>
        <fullName evidence="3">HicB-like antitoxin of toxin-antitoxin system domain-containing protein</fullName>
    </recommendedName>
</protein>
<dbReference type="EMBL" id="QWZQ01000044">
    <property type="protein sequence ID" value="RRK09668.1"/>
    <property type="molecule type" value="Genomic_DNA"/>
</dbReference>
<dbReference type="Proteomes" id="UP000283633">
    <property type="component" value="Unassembled WGS sequence"/>
</dbReference>
<dbReference type="OrthoDB" id="5419659at2"/>
<comment type="caution">
    <text evidence="1">The sequence shown here is derived from an EMBL/GenBank/DDBJ whole genome shotgun (WGS) entry which is preliminary data.</text>
</comment>
<name>A0A426D515_9LACO</name>
<evidence type="ECO:0000313" key="2">
    <source>
        <dbReference type="Proteomes" id="UP000283633"/>
    </source>
</evidence>
<keyword evidence="2" id="KW-1185">Reference proteome</keyword>
<accession>A0A426D515</accession>
<dbReference type="Gene3D" id="3.30.160.250">
    <property type="match status" value="1"/>
</dbReference>
<reference evidence="1 2" key="1">
    <citation type="submission" date="2018-08" db="EMBL/GenBank/DDBJ databases">
        <title>Genome Lactobacillus garii FI11369.</title>
        <authorList>
            <person name="Diaz M."/>
            <person name="Narbad A."/>
        </authorList>
    </citation>
    <scope>NUCLEOTIDE SEQUENCE [LARGE SCALE GENOMIC DNA]</scope>
    <source>
        <strain evidence="1 2">FI11369</strain>
    </source>
</reference>
<dbReference type="AlphaFoldDB" id="A0A426D515"/>